<dbReference type="Pfam" id="PF01850">
    <property type="entry name" value="PIN"/>
    <property type="match status" value="1"/>
</dbReference>
<organism evidence="6 7">
    <name type="scientific">Microlunatus endophyticus</name>
    <dbReference type="NCBI Taxonomy" id="1716077"/>
    <lineage>
        <taxon>Bacteria</taxon>
        <taxon>Bacillati</taxon>
        <taxon>Actinomycetota</taxon>
        <taxon>Actinomycetes</taxon>
        <taxon>Propionibacteriales</taxon>
        <taxon>Propionibacteriaceae</taxon>
        <taxon>Microlunatus</taxon>
    </lineage>
</organism>
<evidence type="ECO:0000259" key="5">
    <source>
        <dbReference type="Pfam" id="PF01850"/>
    </source>
</evidence>
<sequence length="135" mass="14984">MIVPDASVVALIFSEPEADPRVEQATQILTDDPEWVVPEVWRTEVLSVFRGLRRGAKLTADDAERSLRWLQEITVVTVPTGPFLARMWELRDNLSAYDAGYVAAAEAHQLTLVTADRRIAQAGVARCPVRLVTLS</sequence>
<dbReference type="Proteomes" id="UP000613840">
    <property type="component" value="Unassembled WGS sequence"/>
</dbReference>
<dbReference type="InterPro" id="IPR044153">
    <property type="entry name" value="PIN_Pae0151-like"/>
</dbReference>
<keyword evidence="2" id="KW-0479">Metal-binding</keyword>
<dbReference type="GO" id="GO:0004518">
    <property type="term" value="F:nuclease activity"/>
    <property type="evidence" value="ECO:0007669"/>
    <property type="project" value="UniProtKB-KW"/>
</dbReference>
<dbReference type="RefSeq" id="WP_188895269.1">
    <property type="nucleotide sequence ID" value="NZ_BMMZ01000004.1"/>
</dbReference>
<comment type="caution">
    <text evidence="6">The sequence shown here is derived from an EMBL/GenBank/DDBJ whole genome shotgun (WGS) entry which is preliminary data.</text>
</comment>
<keyword evidence="4" id="KW-0460">Magnesium</keyword>
<dbReference type="Gene3D" id="3.40.50.1010">
    <property type="entry name" value="5'-nuclease"/>
    <property type="match status" value="1"/>
</dbReference>
<keyword evidence="3" id="KW-0378">Hydrolase</keyword>
<dbReference type="PANTHER" id="PTHR35901">
    <property type="entry name" value="RIBONUCLEASE VAPC3"/>
    <property type="match status" value="1"/>
</dbReference>
<evidence type="ECO:0000256" key="3">
    <source>
        <dbReference type="ARBA" id="ARBA00022801"/>
    </source>
</evidence>
<accession>A0A917W4H6</accession>
<dbReference type="GO" id="GO:0046872">
    <property type="term" value="F:metal ion binding"/>
    <property type="evidence" value="ECO:0007669"/>
    <property type="project" value="UniProtKB-KW"/>
</dbReference>
<dbReference type="SUPFAM" id="SSF88723">
    <property type="entry name" value="PIN domain-like"/>
    <property type="match status" value="1"/>
</dbReference>
<keyword evidence="1" id="KW-0540">Nuclease</keyword>
<protein>
    <recommendedName>
        <fullName evidence="5">PIN domain-containing protein</fullName>
    </recommendedName>
</protein>
<name>A0A917W4H6_9ACTN</name>
<gene>
    <name evidence="6" type="ORF">GCM10011575_21350</name>
</gene>
<dbReference type="AlphaFoldDB" id="A0A917W4H6"/>
<reference evidence="6" key="1">
    <citation type="journal article" date="2014" name="Int. J. Syst. Evol. Microbiol.">
        <title>Complete genome sequence of Corynebacterium casei LMG S-19264T (=DSM 44701T), isolated from a smear-ripened cheese.</title>
        <authorList>
            <consortium name="US DOE Joint Genome Institute (JGI-PGF)"/>
            <person name="Walter F."/>
            <person name="Albersmeier A."/>
            <person name="Kalinowski J."/>
            <person name="Ruckert C."/>
        </authorList>
    </citation>
    <scope>NUCLEOTIDE SEQUENCE</scope>
    <source>
        <strain evidence="6">CGMCC 4.7306</strain>
    </source>
</reference>
<proteinExistence type="predicted"/>
<reference evidence="6" key="2">
    <citation type="submission" date="2020-09" db="EMBL/GenBank/DDBJ databases">
        <authorList>
            <person name="Sun Q."/>
            <person name="Zhou Y."/>
        </authorList>
    </citation>
    <scope>NUCLEOTIDE SEQUENCE</scope>
    <source>
        <strain evidence="6">CGMCC 4.7306</strain>
    </source>
</reference>
<evidence type="ECO:0000256" key="1">
    <source>
        <dbReference type="ARBA" id="ARBA00022722"/>
    </source>
</evidence>
<keyword evidence="7" id="KW-1185">Reference proteome</keyword>
<evidence type="ECO:0000256" key="2">
    <source>
        <dbReference type="ARBA" id="ARBA00022723"/>
    </source>
</evidence>
<feature type="domain" description="PIN" evidence="5">
    <location>
        <begin position="2"/>
        <end position="123"/>
    </location>
</feature>
<evidence type="ECO:0000313" key="6">
    <source>
        <dbReference type="EMBL" id="GGL62539.1"/>
    </source>
</evidence>
<dbReference type="GO" id="GO:0016787">
    <property type="term" value="F:hydrolase activity"/>
    <property type="evidence" value="ECO:0007669"/>
    <property type="project" value="UniProtKB-KW"/>
</dbReference>
<dbReference type="EMBL" id="BMMZ01000004">
    <property type="protein sequence ID" value="GGL62539.1"/>
    <property type="molecule type" value="Genomic_DNA"/>
</dbReference>
<dbReference type="InterPro" id="IPR029060">
    <property type="entry name" value="PIN-like_dom_sf"/>
</dbReference>
<dbReference type="InterPro" id="IPR051619">
    <property type="entry name" value="TypeII_TA_RNase_PINc/VapC"/>
</dbReference>
<evidence type="ECO:0000256" key="4">
    <source>
        <dbReference type="ARBA" id="ARBA00022842"/>
    </source>
</evidence>
<dbReference type="PANTHER" id="PTHR35901:SF1">
    <property type="entry name" value="EXONUCLEASE VAPC9"/>
    <property type="match status" value="1"/>
</dbReference>
<dbReference type="InterPro" id="IPR002716">
    <property type="entry name" value="PIN_dom"/>
</dbReference>
<evidence type="ECO:0000313" key="7">
    <source>
        <dbReference type="Proteomes" id="UP000613840"/>
    </source>
</evidence>
<dbReference type="CDD" id="cd09873">
    <property type="entry name" value="PIN_Pae0151-like"/>
    <property type="match status" value="1"/>
</dbReference>